<dbReference type="OrthoDB" id="9773765at2"/>
<accession>A0A437S738</accession>
<feature type="compositionally biased region" description="Basic and acidic residues" evidence="6">
    <location>
        <begin position="210"/>
        <end position="222"/>
    </location>
</feature>
<evidence type="ECO:0000313" key="8">
    <source>
        <dbReference type="Proteomes" id="UP000288812"/>
    </source>
</evidence>
<dbReference type="UniPathway" id="UPA00262">
    <property type="reaction ID" value="UER00222"/>
</dbReference>
<dbReference type="GO" id="GO:0004325">
    <property type="term" value="F:ferrochelatase activity"/>
    <property type="evidence" value="ECO:0007669"/>
    <property type="project" value="InterPro"/>
</dbReference>
<evidence type="ECO:0000256" key="3">
    <source>
        <dbReference type="ARBA" id="ARBA00023002"/>
    </source>
</evidence>
<dbReference type="Proteomes" id="UP000288812">
    <property type="component" value="Unassembled WGS sequence"/>
</dbReference>
<evidence type="ECO:0000313" key="7">
    <source>
        <dbReference type="EMBL" id="RVU54804.1"/>
    </source>
</evidence>
<comment type="caution">
    <text evidence="7">The sequence shown here is derived from an EMBL/GenBank/DDBJ whole genome shotgun (WGS) entry which is preliminary data.</text>
</comment>
<dbReference type="InterPro" id="IPR028161">
    <property type="entry name" value="Met8-like"/>
</dbReference>
<keyword evidence="5" id="KW-0627">Porphyrin biosynthesis</keyword>
<dbReference type="Gene3D" id="3.40.50.720">
    <property type="entry name" value="NAD(P)-binding Rossmann-like Domain"/>
    <property type="match status" value="1"/>
</dbReference>
<keyword evidence="3" id="KW-0560">Oxidoreductase</keyword>
<name>A0A437S738_9FIRM</name>
<dbReference type="InterPro" id="IPR036291">
    <property type="entry name" value="NAD(P)-bd_dom_sf"/>
</dbReference>
<dbReference type="RefSeq" id="WP_127724457.1">
    <property type="nucleotide sequence ID" value="NZ_RLIH01000006.1"/>
</dbReference>
<evidence type="ECO:0000256" key="6">
    <source>
        <dbReference type="SAM" id="MobiDB-lite"/>
    </source>
</evidence>
<evidence type="ECO:0000256" key="4">
    <source>
        <dbReference type="ARBA" id="ARBA00023027"/>
    </source>
</evidence>
<reference evidence="7 8" key="1">
    <citation type="submission" date="2018-11" db="EMBL/GenBank/DDBJ databases">
        <title>Genome sequencing and assembly of Anaerosphaera sp. nov., GS7-6-2.</title>
        <authorList>
            <person name="Rettenmaier R."/>
            <person name="Liebl W."/>
            <person name="Zverlov V."/>
        </authorList>
    </citation>
    <scope>NUCLEOTIDE SEQUENCE [LARGE SCALE GENOMIC DNA]</scope>
    <source>
        <strain evidence="7 8">GS7-6-2</strain>
    </source>
</reference>
<dbReference type="GO" id="GO:0019354">
    <property type="term" value="P:siroheme biosynthetic process"/>
    <property type="evidence" value="ECO:0007669"/>
    <property type="project" value="UniProtKB-UniPathway"/>
</dbReference>
<keyword evidence="8" id="KW-1185">Reference proteome</keyword>
<evidence type="ECO:0000256" key="5">
    <source>
        <dbReference type="ARBA" id="ARBA00023244"/>
    </source>
</evidence>
<dbReference type="SUPFAM" id="SSF51735">
    <property type="entry name" value="NAD(P)-binding Rossmann-fold domains"/>
    <property type="match status" value="1"/>
</dbReference>
<organism evidence="7 8">
    <name type="scientific">Anaerosphaera multitolerans</name>
    <dbReference type="NCBI Taxonomy" id="2487351"/>
    <lineage>
        <taxon>Bacteria</taxon>
        <taxon>Bacillati</taxon>
        <taxon>Bacillota</taxon>
        <taxon>Tissierellia</taxon>
        <taxon>Tissierellales</taxon>
        <taxon>Peptoniphilaceae</taxon>
        <taxon>Anaerosphaera</taxon>
    </lineage>
</organism>
<dbReference type="EMBL" id="RLIH01000006">
    <property type="protein sequence ID" value="RVU54804.1"/>
    <property type="molecule type" value="Genomic_DNA"/>
</dbReference>
<comment type="pathway">
    <text evidence="1">Porphyrin-containing compound metabolism; siroheme biosynthesis; sirohydrochlorin from precorrin-2: step 1/1.</text>
</comment>
<feature type="region of interest" description="Disordered" evidence="6">
    <location>
        <begin position="210"/>
        <end position="244"/>
    </location>
</feature>
<dbReference type="PANTHER" id="PTHR35330">
    <property type="entry name" value="SIROHEME BIOSYNTHESIS PROTEIN MET8"/>
    <property type="match status" value="1"/>
</dbReference>
<dbReference type="GO" id="GO:0043115">
    <property type="term" value="F:precorrin-2 dehydrogenase activity"/>
    <property type="evidence" value="ECO:0007669"/>
    <property type="project" value="UniProtKB-EC"/>
</dbReference>
<dbReference type="PANTHER" id="PTHR35330:SF1">
    <property type="entry name" value="SIROHEME BIOSYNTHESIS PROTEIN MET8"/>
    <property type="match status" value="1"/>
</dbReference>
<sequence length="244" mass="28388">MRYLPVSFDTRNKNVLVLGGGLLSLSRIKILLKTEFKVYVISDTFVDEIYELQKEYTDKLFIKEENLNSDFIFFAYDYVLIATNDFMLNNSLEKRAQKSNILYERCDILSNSTLLMNRILEKGGLAIGITTDKLNPTISDIIYEDIEKLFNTYDAEKIQLLNKIRTELVRKNSPNIDGIMRKLYDTKEINLETYLNNLKSMHSYVEEMPLEKINSEETKTETAEQPLSTTDETKEDEGNLKEDK</sequence>
<protein>
    <recommendedName>
        <fullName evidence="2">precorrin-2 dehydrogenase</fullName>
        <ecNumber evidence="2">1.3.1.76</ecNumber>
    </recommendedName>
</protein>
<gene>
    <name evidence="7" type="ORF">EF514_05650</name>
</gene>
<keyword evidence="4" id="KW-0520">NAD</keyword>
<evidence type="ECO:0000256" key="1">
    <source>
        <dbReference type="ARBA" id="ARBA00005010"/>
    </source>
</evidence>
<proteinExistence type="predicted"/>
<dbReference type="EC" id="1.3.1.76" evidence="2"/>
<evidence type="ECO:0000256" key="2">
    <source>
        <dbReference type="ARBA" id="ARBA00012400"/>
    </source>
</evidence>
<dbReference type="Pfam" id="PF13241">
    <property type="entry name" value="NAD_binding_7"/>
    <property type="match status" value="1"/>
</dbReference>
<dbReference type="SUPFAM" id="SSF75615">
    <property type="entry name" value="Siroheme synthase middle domains-like"/>
    <property type="match status" value="1"/>
</dbReference>
<dbReference type="AlphaFoldDB" id="A0A437S738"/>